<protein>
    <submittedName>
        <fullName evidence="3">CPBP family intramembrane metalloprotease</fullName>
    </submittedName>
</protein>
<name>A0A6M1RPZ6_9BACT</name>
<dbReference type="RefSeq" id="WP_165106375.1">
    <property type="nucleotide sequence ID" value="NZ_JAAKYA010000029.1"/>
</dbReference>
<feature type="transmembrane region" description="Helical" evidence="1">
    <location>
        <begin position="47"/>
        <end position="66"/>
    </location>
</feature>
<dbReference type="GO" id="GO:0006508">
    <property type="term" value="P:proteolysis"/>
    <property type="evidence" value="ECO:0007669"/>
    <property type="project" value="UniProtKB-KW"/>
</dbReference>
<sequence>MQPDAELSRRFFQMGCGLEIALGLLGGLALVPHPRPFADWWRTDPQGLALGLAATLPPYLLFVQILQARRGPLLSIRKVLEEFARPLFTPWTTWQLAFISLLAGVGEELLFRGAIQGWAAQYLGPIPGWTLASILFALAHCINRAYMGLTLILGLYLGGFCLAGTSLIPPMIVHALYDFLALIYLVRFHQPR</sequence>
<evidence type="ECO:0000313" key="4">
    <source>
        <dbReference type="Proteomes" id="UP000477311"/>
    </source>
</evidence>
<dbReference type="GO" id="GO:0008237">
    <property type="term" value="F:metallopeptidase activity"/>
    <property type="evidence" value="ECO:0007669"/>
    <property type="project" value="UniProtKB-KW"/>
</dbReference>
<proteinExistence type="predicted"/>
<evidence type="ECO:0000313" key="3">
    <source>
        <dbReference type="EMBL" id="NGO38745.1"/>
    </source>
</evidence>
<dbReference type="GO" id="GO:0004175">
    <property type="term" value="F:endopeptidase activity"/>
    <property type="evidence" value="ECO:0007669"/>
    <property type="project" value="UniProtKB-ARBA"/>
</dbReference>
<dbReference type="EMBL" id="JAAKYA010000029">
    <property type="protein sequence ID" value="NGO38745.1"/>
    <property type="molecule type" value="Genomic_DNA"/>
</dbReference>
<organism evidence="3 4">
    <name type="scientific">Limisphaera ngatamarikiensis</name>
    <dbReference type="NCBI Taxonomy" id="1324935"/>
    <lineage>
        <taxon>Bacteria</taxon>
        <taxon>Pseudomonadati</taxon>
        <taxon>Verrucomicrobiota</taxon>
        <taxon>Verrucomicrobiia</taxon>
        <taxon>Limisphaerales</taxon>
        <taxon>Limisphaeraceae</taxon>
        <taxon>Limisphaera</taxon>
    </lineage>
</organism>
<dbReference type="PANTHER" id="PTHR36435:SF1">
    <property type="entry name" value="CAAX AMINO TERMINAL PROTEASE FAMILY PROTEIN"/>
    <property type="match status" value="1"/>
</dbReference>
<feature type="transmembrane region" description="Helical" evidence="1">
    <location>
        <begin position="12"/>
        <end position="31"/>
    </location>
</feature>
<keyword evidence="4" id="KW-1185">Reference proteome</keyword>
<keyword evidence="1" id="KW-1133">Transmembrane helix</keyword>
<accession>A0A6M1RPZ6</accession>
<dbReference type="GO" id="GO:0080120">
    <property type="term" value="P:CAAX-box protein maturation"/>
    <property type="evidence" value="ECO:0007669"/>
    <property type="project" value="UniProtKB-ARBA"/>
</dbReference>
<reference evidence="3 4" key="1">
    <citation type="submission" date="2020-02" db="EMBL/GenBank/DDBJ databases">
        <title>Draft genome sequence of Limisphaera ngatamarikiensis NGM72.4T, a thermophilic Verrucomicrobia grouped in subdivision 3.</title>
        <authorList>
            <person name="Carere C.R."/>
            <person name="Steen J."/>
            <person name="Hugenholtz P."/>
            <person name="Stott M.B."/>
        </authorList>
    </citation>
    <scope>NUCLEOTIDE SEQUENCE [LARGE SCALE GENOMIC DNA]</scope>
    <source>
        <strain evidence="3 4">NGM72.4</strain>
    </source>
</reference>
<dbReference type="PANTHER" id="PTHR36435">
    <property type="entry name" value="SLR1288 PROTEIN"/>
    <property type="match status" value="1"/>
</dbReference>
<dbReference type="Proteomes" id="UP000477311">
    <property type="component" value="Unassembled WGS sequence"/>
</dbReference>
<gene>
    <name evidence="3" type="ORF">G4L39_04965</name>
</gene>
<dbReference type="InterPro" id="IPR003675">
    <property type="entry name" value="Rce1/LyrA-like_dom"/>
</dbReference>
<keyword evidence="3" id="KW-0645">Protease</keyword>
<evidence type="ECO:0000259" key="2">
    <source>
        <dbReference type="Pfam" id="PF02517"/>
    </source>
</evidence>
<dbReference type="AlphaFoldDB" id="A0A6M1RPZ6"/>
<dbReference type="InterPro" id="IPR052710">
    <property type="entry name" value="CAAX_protease"/>
</dbReference>
<keyword evidence="1" id="KW-0812">Transmembrane</keyword>
<comment type="caution">
    <text evidence="3">The sequence shown here is derived from an EMBL/GenBank/DDBJ whole genome shotgun (WGS) entry which is preliminary data.</text>
</comment>
<feature type="transmembrane region" description="Helical" evidence="1">
    <location>
        <begin position="145"/>
        <end position="165"/>
    </location>
</feature>
<keyword evidence="3" id="KW-0482">Metalloprotease</keyword>
<feature type="domain" description="CAAX prenyl protease 2/Lysostaphin resistance protein A-like" evidence="2">
    <location>
        <begin position="90"/>
        <end position="180"/>
    </location>
</feature>
<feature type="transmembrane region" description="Helical" evidence="1">
    <location>
        <begin position="87"/>
        <end position="106"/>
    </location>
</feature>
<feature type="transmembrane region" description="Helical" evidence="1">
    <location>
        <begin position="118"/>
        <end position="138"/>
    </location>
</feature>
<keyword evidence="1" id="KW-0472">Membrane</keyword>
<dbReference type="Pfam" id="PF02517">
    <property type="entry name" value="Rce1-like"/>
    <property type="match status" value="1"/>
</dbReference>
<evidence type="ECO:0000256" key="1">
    <source>
        <dbReference type="SAM" id="Phobius"/>
    </source>
</evidence>
<keyword evidence="3" id="KW-0378">Hydrolase</keyword>